<dbReference type="InterPro" id="IPR036508">
    <property type="entry name" value="Chitin-bd_dom_sf"/>
</dbReference>
<keyword evidence="2" id="KW-1133">Transmembrane helix</keyword>
<feature type="region of interest" description="Disordered" evidence="1">
    <location>
        <begin position="733"/>
        <end position="770"/>
    </location>
</feature>
<keyword evidence="2" id="KW-0812">Transmembrane</keyword>
<feature type="region of interest" description="Disordered" evidence="1">
    <location>
        <begin position="1256"/>
        <end position="1309"/>
    </location>
</feature>
<feature type="compositionally biased region" description="Basic and acidic residues" evidence="1">
    <location>
        <begin position="733"/>
        <end position="747"/>
    </location>
</feature>
<evidence type="ECO:0000256" key="2">
    <source>
        <dbReference type="SAM" id="Phobius"/>
    </source>
</evidence>
<dbReference type="InterPro" id="IPR052976">
    <property type="entry name" value="Scoloptoxin-like"/>
</dbReference>
<dbReference type="GO" id="GO:0005576">
    <property type="term" value="C:extracellular region"/>
    <property type="evidence" value="ECO:0007669"/>
    <property type="project" value="InterPro"/>
</dbReference>
<dbReference type="PROSITE" id="PS50940">
    <property type="entry name" value="CHIT_BIND_II"/>
    <property type="match status" value="2"/>
</dbReference>
<feature type="compositionally biased region" description="Polar residues" evidence="1">
    <location>
        <begin position="1051"/>
        <end position="1071"/>
    </location>
</feature>
<sequence>MACFIGTKRSFLQGLLWLYLYGFGFMVLSMEPGFLDFDNLPDTNFSCVGKVIGGYYADLETNCQMFHVCTIGQLDEPMDIRFLCLNGTVFDQETRVCERIDEVDCTKSEQFYSLNLELYGHSHSSNLEENAETEQPLIIKSTPSPTTTTTTTPAATTPPPPAPRKPTRTPFYSTPSPANRHVAGHRHHFPVLDPSSSDIRFNPEEINISLHAGAPPDIRTNKAPSVSYYTNGDFGGTSTPGYGFTYRRDDSGEYTEPPESFRIRAEFEPNREYAAELRNQVPRFKSSTYRTDFSPSTPKLANYQQKSSTTIRNYYIHSLKPPPPPPPPLQQTRYGEIRTEKSPQRVQLPLPLLPTLPSLTFSSPAPFSLQQRIEQKRYTKDHIPPPRVVISASASVSDASGRKLNYSLGTIRSAQLSKPPPSSYDEYKDEDVPLDPFYLDVPKVSARTKRQADESKKINYSDIIRNDEEALNVLRFLFEWYKSEKTNPARYTTPLDLEGISSINHELAPEGPAGVEEDEVDANHRDRSNDSNAKSNELVDKIDKPIDDDYVNDNYEPLTYNGNNFRNVYSINDHIGNRNAEAKKYSSHQDADLPQHFHTQPPLEIENTLTTDRTPSTRGNRILSEFKEKPYRAKDDYDFLRTINNTPTPRTELVDATTTTRNEFIPTITENPAITTSSVTHKTIVEVVTTIIENTPSTTPLPRFKHRRGKLKFKDTSNEETVYRRKKLDRNRSLERPRYTESFRESEPFSELLQSTTSSTEDIDSYGSHYRNSEEVETLYDDIDVSSSSDYRNEESASLNRKSIQLLRSGIDAAIEDLNETRTTRLLESNLTGSESVENNVADEMLENRGESMMITQSTGFLETEATTPTTFIEDSSKFLSTVKFEDLDIQEKENVRNFSVTQNPINKQESLDSSIELIDSDKFDAKDQKLLRNSISSSKGLDYKNELLDEKFKENKQGEKLATKLTKNENDNNLEYPENDINVKKQEVETTKNSSTTNIEENEDDQKTNSEEDDSIEPQFEANSSQIFNTSELTTIIPIENLQNLQEFTQTPKETENYNKNSTITNNSEQDTSKMEKVDTNESKIPAINSKVGVVNRMDITTTSNTLLPEKIKHNENYMNLHEPLTTKQKQLNENYLDGKFETTTDEMQENTTRAPLDLMKLIENIESNTNSIVIPSKKQSNITDEKFSMKGMNLVSVSVEEADITTTEATTTSETLSTTTDGLISDYNKEINDFISKMDETTTQIPTTLLESTTVEETTTEFTTPKPRRRGGNATRRRPKSKQTSNYKHRFSTDSFTRRPPTRKQTIEEEIVDAFNNRHRESTTQSYRYTDGKKFPTDYPLRKSLNPTRAEKPPATTPVPKRHFFFNCFGKAIDKFYADPRDCRLFHYCTQGYNKNQLLDMKFVCDFNTFFDDEKLICTKTLPERCS</sequence>
<feature type="region of interest" description="Disordered" evidence="1">
    <location>
        <begin position="505"/>
        <end position="548"/>
    </location>
</feature>
<organism evidence="4 5">
    <name type="scientific">Phyllotreta striolata</name>
    <name type="common">Striped flea beetle</name>
    <name type="synonym">Crioceris striolata</name>
    <dbReference type="NCBI Taxonomy" id="444603"/>
    <lineage>
        <taxon>Eukaryota</taxon>
        <taxon>Metazoa</taxon>
        <taxon>Ecdysozoa</taxon>
        <taxon>Arthropoda</taxon>
        <taxon>Hexapoda</taxon>
        <taxon>Insecta</taxon>
        <taxon>Pterygota</taxon>
        <taxon>Neoptera</taxon>
        <taxon>Endopterygota</taxon>
        <taxon>Coleoptera</taxon>
        <taxon>Polyphaga</taxon>
        <taxon>Cucujiformia</taxon>
        <taxon>Chrysomeloidea</taxon>
        <taxon>Chrysomelidae</taxon>
        <taxon>Galerucinae</taxon>
        <taxon>Alticini</taxon>
        <taxon>Phyllotreta</taxon>
    </lineage>
</organism>
<dbReference type="SUPFAM" id="SSF57625">
    <property type="entry name" value="Invertebrate chitin-binding proteins"/>
    <property type="match status" value="2"/>
</dbReference>
<feature type="compositionally biased region" description="Basic and acidic residues" evidence="1">
    <location>
        <begin position="1072"/>
        <end position="1081"/>
    </location>
</feature>
<dbReference type="OrthoDB" id="10065127at2759"/>
<evidence type="ECO:0000256" key="1">
    <source>
        <dbReference type="SAM" id="MobiDB-lite"/>
    </source>
</evidence>
<feature type="compositionally biased region" description="Low complexity" evidence="1">
    <location>
        <begin position="1256"/>
        <end position="1266"/>
    </location>
</feature>
<feature type="domain" description="Chitin-binding type-2" evidence="3">
    <location>
        <begin position="44"/>
        <end position="107"/>
    </location>
</feature>
<dbReference type="PANTHER" id="PTHR22933">
    <property type="entry name" value="FI18007P1-RELATED"/>
    <property type="match status" value="1"/>
</dbReference>
<feature type="region of interest" description="Disordered" evidence="1">
    <location>
        <begin position="125"/>
        <end position="169"/>
    </location>
</feature>
<feature type="compositionally biased region" description="Basic and acidic residues" evidence="1">
    <location>
        <begin position="982"/>
        <end position="991"/>
    </location>
</feature>
<evidence type="ECO:0000313" key="4">
    <source>
        <dbReference type="EMBL" id="CAG9861920.1"/>
    </source>
</evidence>
<feature type="region of interest" description="Disordered" evidence="1">
    <location>
        <begin position="969"/>
        <end position="1018"/>
    </location>
</feature>
<dbReference type="Pfam" id="PF01607">
    <property type="entry name" value="CBM_14"/>
    <property type="match status" value="1"/>
</dbReference>
<feature type="compositionally biased region" description="Basic residues" evidence="1">
    <location>
        <begin position="1268"/>
        <end position="1283"/>
    </location>
</feature>
<dbReference type="Gene3D" id="2.170.140.10">
    <property type="entry name" value="Chitin binding domain"/>
    <property type="match status" value="1"/>
</dbReference>
<dbReference type="Proteomes" id="UP001153712">
    <property type="component" value="Chromosome 5"/>
</dbReference>
<proteinExistence type="predicted"/>
<reference evidence="4" key="1">
    <citation type="submission" date="2022-01" db="EMBL/GenBank/DDBJ databases">
        <authorList>
            <person name="King R."/>
        </authorList>
    </citation>
    <scope>NUCLEOTIDE SEQUENCE</scope>
</reference>
<dbReference type="EMBL" id="OU900098">
    <property type="protein sequence ID" value="CAG9861920.1"/>
    <property type="molecule type" value="Genomic_DNA"/>
</dbReference>
<feature type="transmembrane region" description="Helical" evidence="2">
    <location>
        <begin position="12"/>
        <end position="30"/>
    </location>
</feature>
<feature type="compositionally biased region" description="Low complexity" evidence="1">
    <location>
        <begin position="140"/>
        <end position="155"/>
    </location>
</feature>
<keyword evidence="5" id="KW-1185">Reference proteome</keyword>
<evidence type="ECO:0000259" key="3">
    <source>
        <dbReference type="PROSITE" id="PS50940"/>
    </source>
</evidence>
<name>A0A9N9XTY9_PHYSR</name>
<evidence type="ECO:0000313" key="5">
    <source>
        <dbReference type="Proteomes" id="UP001153712"/>
    </source>
</evidence>
<dbReference type="GO" id="GO:0008061">
    <property type="term" value="F:chitin binding"/>
    <property type="evidence" value="ECO:0007669"/>
    <property type="project" value="InterPro"/>
</dbReference>
<gene>
    <name evidence="4" type="ORF">PHYEVI_LOCUS8245</name>
</gene>
<dbReference type="SMART" id="SM00494">
    <property type="entry name" value="ChtBD2"/>
    <property type="match status" value="2"/>
</dbReference>
<feature type="domain" description="Chitin-binding type-2" evidence="3">
    <location>
        <begin position="1367"/>
        <end position="1429"/>
    </location>
</feature>
<accession>A0A9N9XTY9</accession>
<dbReference type="InterPro" id="IPR002557">
    <property type="entry name" value="Chitin-bd_dom"/>
</dbReference>
<keyword evidence="2" id="KW-0472">Membrane</keyword>
<protein>
    <recommendedName>
        <fullName evidence="3">Chitin-binding type-2 domain-containing protein</fullName>
    </recommendedName>
</protein>
<feature type="compositionally biased region" description="Basic and acidic residues" evidence="1">
    <location>
        <begin position="537"/>
        <end position="547"/>
    </location>
</feature>
<dbReference type="PANTHER" id="PTHR22933:SF43">
    <property type="entry name" value="LP10131P"/>
    <property type="match status" value="1"/>
</dbReference>
<feature type="region of interest" description="Disordered" evidence="1">
    <location>
        <begin position="1051"/>
        <end position="1081"/>
    </location>
</feature>